<keyword evidence="2" id="KW-0238">DNA-binding</keyword>
<dbReference type="PANTHER" id="PTHR30204">
    <property type="entry name" value="REDOX-CYCLING DRUG-SENSING TRANSCRIPTIONAL ACTIVATOR SOXR"/>
    <property type="match status" value="1"/>
</dbReference>
<accession>A0A917FPR2</accession>
<dbReference type="SUPFAM" id="SSF46955">
    <property type="entry name" value="Putative DNA-binding domain"/>
    <property type="match status" value="1"/>
</dbReference>
<name>A0A917FPR2_9GAMM</name>
<reference evidence="5" key="2">
    <citation type="submission" date="2020-09" db="EMBL/GenBank/DDBJ databases">
        <authorList>
            <person name="Sun Q."/>
            <person name="Zhou Y."/>
        </authorList>
    </citation>
    <scope>NUCLEOTIDE SEQUENCE</scope>
    <source>
        <strain evidence="5">CGMCC 1.12726</strain>
    </source>
</reference>
<evidence type="ECO:0000313" key="6">
    <source>
        <dbReference type="Proteomes" id="UP000632858"/>
    </source>
</evidence>
<dbReference type="PANTHER" id="PTHR30204:SF94">
    <property type="entry name" value="HEAVY METAL-DEPENDENT TRANSCRIPTIONAL REGULATOR HI_0293-RELATED"/>
    <property type="match status" value="1"/>
</dbReference>
<evidence type="ECO:0000256" key="2">
    <source>
        <dbReference type="ARBA" id="ARBA00023125"/>
    </source>
</evidence>
<keyword evidence="1" id="KW-0805">Transcription regulation</keyword>
<sequence length="121" mass="13527">MIRHYERIGLLPEAGRSVAGYRLYGTQDIATLRFIRQSRELGFSLSRIGSLLGLRDNRGRKSCDVRRLAEEHLADIGRKLAELQAMQDALRTLVQACHGDDAPDCAILDGLQNPDALPRRS</sequence>
<keyword evidence="6" id="KW-1185">Reference proteome</keyword>
<dbReference type="GO" id="GO:0003700">
    <property type="term" value="F:DNA-binding transcription factor activity"/>
    <property type="evidence" value="ECO:0007669"/>
    <property type="project" value="InterPro"/>
</dbReference>
<dbReference type="InterPro" id="IPR015358">
    <property type="entry name" value="Tscrpt_reg_MerR_DNA-bd"/>
</dbReference>
<evidence type="ECO:0000256" key="3">
    <source>
        <dbReference type="ARBA" id="ARBA00023163"/>
    </source>
</evidence>
<feature type="domain" description="HTH merR-type" evidence="4">
    <location>
        <begin position="1"/>
        <end position="54"/>
    </location>
</feature>
<evidence type="ECO:0000259" key="4">
    <source>
        <dbReference type="PROSITE" id="PS50937"/>
    </source>
</evidence>
<dbReference type="EMBL" id="BMFO01000003">
    <property type="protein sequence ID" value="GGF93835.1"/>
    <property type="molecule type" value="Genomic_DNA"/>
</dbReference>
<dbReference type="InterPro" id="IPR047057">
    <property type="entry name" value="MerR_fam"/>
</dbReference>
<keyword evidence="3" id="KW-0804">Transcription</keyword>
<comment type="caution">
    <text evidence="5">The sequence shown here is derived from an EMBL/GenBank/DDBJ whole genome shotgun (WGS) entry which is preliminary data.</text>
</comment>
<dbReference type="Pfam" id="PF00376">
    <property type="entry name" value="MerR"/>
    <property type="match status" value="1"/>
</dbReference>
<dbReference type="Pfam" id="PF09278">
    <property type="entry name" value="MerR-DNA-bind"/>
    <property type="match status" value="1"/>
</dbReference>
<protein>
    <submittedName>
        <fullName evidence="5">Cu(I)-responsive transcriptional regulator</fullName>
    </submittedName>
</protein>
<dbReference type="PROSITE" id="PS50937">
    <property type="entry name" value="HTH_MERR_2"/>
    <property type="match status" value="1"/>
</dbReference>
<evidence type="ECO:0000256" key="1">
    <source>
        <dbReference type="ARBA" id="ARBA00023015"/>
    </source>
</evidence>
<dbReference type="InterPro" id="IPR000551">
    <property type="entry name" value="MerR-type_HTH_dom"/>
</dbReference>
<evidence type="ECO:0000313" key="5">
    <source>
        <dbReference type="EMBL" id="GGF93835.1"/>
    </source>
</evidence>
<dbReference type="SMART" id="SM00422">
    <property type="entry name" value="HTH_MERR"/>
    <property type="match status" value="1"/>
</dbReference>
<dbReference type="AlphaFoldDB" id="A0A917FPR2"/>
<reference evidence="5" key="1">
    <citation type="journal article" date="2014" name="Int. J. Syst. Evol. Microbiol.">
        <title>Complete genome sequence of Corynebacterium casei LMG S-19264T (=DSM 44701T), isolated from a smear-ripened cheese.</title>
        <authorList>
            <consortium name="US DOE Joint Genome Institute (JGI-PGF)"/>
            <person name="Walter F."/>
            <person name="Albersmeier A."/>
            <person name="Kalinowski J."/>
            <person name="Ruckert C."/>
        </authorList>
    </citation>
    <scope>NUCLEOTIDE SEQUENCE</scope>
    <source>
        <strain evidence="5">CGMCC 1.12726</strain>
    </source>
</reference>
<dbReference type="InterPro" id="IPR009061">
    <property type="entry name" value="DNA-bd_dom_put_sf"/>
</dbReference>
<dbReference type="Proteomes" id="UP000632858">
    <property type="component" value="Unassembled WGS sequence"/>
</dbReference>
<proteinExistence type="predicted"/>
<gene>
    <name evidence="5" type="ORF">GCM10010960_14530</name>
</gene>
<organism evidence="5 6">
    <name type="scientific">Arenimonas maotaiensis</name>
    <dbReference type="NCBI Taxonomy" id="1446479"/>
    <lineage>
        <taxon>Bacteria</taxon>
        <taxon>Pseudomonadati</taxon>
        <taxon>Pseudomonadota</taxon>
        <taxon>Gammaproteobacteria</taxon>
        <taxon>Lysobacterales</taxon>
        <taxon>Lysobacteraceae</taxon>
        <taxon>Arenimonas</taxon>
    </lineage>
</organism>
<dbReference type="Gene3D" id="1.10.1660.10">
    <property type="match status" value="1"/>
</dbReference>
<dbReference type="GO" id="GO:0003677">
    <property type="term" value="F:DNA binding"/>
    <property type="evidence" value="ECO:0007669"/>
    <property type="project" value="UniProtKB-KW"/>
</dbReference>